<dbReference type="Pfam" id="PF04963">
    <property type="entry name" value="Sigma54_CBD"/>
    <property type="match status" value="1"/>
</dbReference>
<feature type="domain" description="RNA polymerase sigma factor 54 DNA-binding" evidence="10">
    <location>
        <begin position="308"/>
        <end position="462"/>
    </location>
</feature>
<evidence type="ECO:0000256" key="6">
    <source>
        <dbReference type="ARBA" id="ARBA00023082"/>
    </source>
</evidence>
<evidence type="ECO:0000256" key="1">
    <source>
        <dbReference type="ARBA" id="ARBA00008798"/>
    </source>
</evidence>
<comment type="similarity">
    <text evidence="1">Belongs to the sigma-54 factor family.</text>
</comment>
<dbReference type="Pfam" id="PF04552">
    <property type="entry name" value="Sigma54_DBD"/>
    <property type="match status" value="1"/>
</dbReference>
<reference evidence="13" key="1">
    <citation type="submission" date="2019-08" db="EMBL/GenBank/DDBJ databases">
        <title>Arthrobacter sp. nov., isolated from plateau pika and Tibetan wild ass.</title>
        <authorList>
            <person name="Ge Y."/>
        </authorList>
    </citation>
    <scope>NUCLEOTIDE SEQUENCE [LARGE SCALE GENOMIC DNA]</scope>
    <source>
        <strain evidence="13">HF-4214</strain>
    </source>
</reference>
<dbReference type="AlphaFoldDB" id="A0A6N7RMC9"/>
<dbReference type="Pfam" id="PF00309">
    <property type="entry name" value="Sigma54_AID"/>
    <property type="match status" value="1"/>
</dbReference>
<dbReference type="GO" id="GO:0000428">
    <property type="term" value="C:DNA-directed RNA polymerase complex"/>
    <property type="evidence" value="ECO:0007669"/>
    <property type="project" value="UniProtKB-KW"/>
</dbReference>
<sequence>MRHVPHRLRRHHRREMAESSAYDGRGVPVRLGTMKQTQQIVQRLGLSQRHMQTMSLLAMTATELGAYLDEVALENPVIEVVRPAVEVDAFGGSRSGANASAYGDDAEFVDTEAPDREGFLLSQVNTDRLSCEELRVLRYLIGMIDESGFLLQTDEQAALSSGADPATVACMVELLQTLEPHGIGARTVRESLLLQLRALPHDAQLAEAIVRDHLPLLAKNRITELERAFPHATQEDVVEALRLIRGLDPRPGSLFSAERAQYVLADVIVEEAETGFEVGLGPAGGYDVRFDGTCRAAVRVSADQEAQAWVEAKYRQAYGLRASLKQRRELMLSITERVVRRQKAFFSLGPRYLEPMTMSQIAEDLELSVSTVSRAVKGSYVQCRWGVIPFRALFSQSAIERPAASGDPHMMLRDIVAGEQRSKPLSDQKIVEEFARRGVDLSRRTVARYRQELGIPPASERRYR</sequence>
<dbReference type="GO" id="GO:0006352">
    <property type="term" value="P:DNA-templated transcription initiation"/>
    <property type="evidence" value="ECO:0007669"/>
    <property type="project" value="InterPro"/>
</dbReference>
<organism evidence="12 13">
    <name type="scientific">Eggerthella guodeyinii</name>
    <dbReference type="NCBI Taxonomy" id="2690837"/>
    <lineage>
        <taxon>Bacteria</taxon>
        <taxon>Bacillati</taxon>
        <taxon>Actinomycetota</taxon>
        <taxon>Coriobacteriia</taxon>
        <taxon>Eggerthellales</taxon>
        <taxon>Eggerthellaceae</taxon>
        <taxon>Eggerthella</taxon>
    </lineage>
</organism>
<dbReference type="GO" id="GO:0016987">
    <property type="term" value="F:sigma factor activity"/>
    <property type="evidence" value="ECO:0007669"/>
    <property type="project" value="UniProtKB-KW"/>
</dbReference>
<feature type="compositionally biased region" description="Basic residues" evidence="9">
    <location>
        <begin position="1"/>
        <end position="14"/>
    </location>
</feature>
<proteinExistence type="inferred from homology"/>
<dbReference type="PIRSF" id="PIRSF000774">
    <property type="entry name" value="RpoN"/>
    <property type="match status" value="1"/>
</dbReference>
<keyword evidence="6" id="KW-0731">Sigma factor</keyword>
<comment type="caution">
    <text evidence="12">The sequence shown here is derived from an EMBL/GenBank/DDBJ whole genome shotgun (WGS) entry which is preliminary data.</text>
</comment>
<dbReference type="InterPro" id="IPR038709">
    <property type="entry name" value="RpoN_core-bd_sf"/>
</dbReference>
<keyword evidence="2" id="KW-0240">DNA-directed RNA polymerase</keyword>
<evidence type="ECO:0000313" key="12">
    <source>
        <dbReference type="EMBL" id="MRX82314.1"/>
    </source>
</evidence>
<dbReference type="PANTHER" id="PTHR32248">
    <property type="entry name" value="RNA POLYMERASE SIGMA-54 FACTOR"/>
    <property type="match status" value="1"/>
</dbReference>
<dbReference type="EMBL" id="VTFY01000004">
    <property type="protein sequence ID" value="MRX82314.1"/>
    <property type="molecule type" value="Genomic_DNA"/>
</dbReference>
<dbReference type="GO" id="GO:0016779">
    <property type="term" value="F:nucleotidyltransferase activity"/>
    <property type="evidence" value="ECO:0007669"/>
    <property type="project" value="UniProtKB-KW"/>
</dbReference>
<dbReference type="PANTHER" id="PTHR32248:SF4">
    <property type="entry name" value="RNA POLYMERASE SIGMA-54 FACTOR"/>
    <property type="match status" value="1"/>
</dbReference>
<keyword evidence="4" id="KW-0548">Nucleotidyltransferase</keyword>
<dbReference type="Gene3D" id="1.10.10.60">
    <property type="entry name" value="Homeodomain-like"/>
    <property type="match status" value="1"/>
</dbReference>
<dbReference type="InterPro" id="IPR007634">
    <property type="entry name" value="RNA_pol_sigma_54_DNA-bd"/>
</dbReference>
<keyword evidence="13" id="KW-1185">Reference proteome</keyword>
<dbReference type="GO" id="GO:0001216">
    <property type="term" value="F:DNA-binding transcription activator activity"/>
    <property type="evidence" value="ECO:0007669"/>
    <property type="project" value="InterPro"/>
</dbReference>
<evidence type="ECO:0000256" key="9">
    <source>
        <dbReference type="SAM" id="MobiDB-lite"/>
    </source>
</evidence>
<keyword evidence="5" id="KW-0805">Transcription regulation</keyword>
<feature type="domain" description="RNA polymerase sigma factor 54 core-binding" evidence="11">
    <location>
        <begin position="117"/>
        <end position="284"/>
    </location>
</feature>
<dbReference type="PROSITE" id="PS50044">
    <property type="entry name" value="SIGMA54_3"/>
    <property type="match status" value="1"/>
</dbReference>
<dbReference type="Gene3D" id="1.10.10.1330">
    <property type="entry name" value="RNA polymerase sigma-54 factor, core-binding domain"/>
    <property type="match status" value="1"/>
</dbReference>
<evidence type="ECO:0000256" key="3">
    <source>
        <dbReference type="ARBA" id="ARBA00022679"/>
    </source>
</evidence>
<keyword evidence="7" id="KW-0238">DNA-binding</keyword>
<keyword evidence="3" id="KW-0808">Transferase</keyword>
<dbReference type="NCBIfam" id="TIGR02395">
    <property type="entry name" value="rpoN_sigma"/>
    <property type="match status" value="1"/>
</dbReference>
<gene>
    <name evidence="12" type="primary">rpoN</name>
    <name evidence="12" type="ORF">GJG86_07380</name>
</gene>
<evidence type="ECO:0000256" key="5">
    <source>
        <dbReference type="ARBA" id="ARBA00023015"/>
    </source>
</evidence>
<dbReference type="InterPro" id="IPR000394">
    <property type="entry name" value="RNA_pol_sigma_54"/>
</dbReference>
<dbReference type="Proteomes" id="UP000438093">
    <property type="component" value="Unassembled WGS sequence"/>
</dbReference>
<dbReference type="GO" id="GO:0003677">
    <property type="term" value="F:DNA binding"/>
    <property type="evidence" value="ECO:0007669"/>
    <property type="project" value="UniProtKB-KW"/>
</dbReference>
<dbReference type="PRINTS" id="PR00045">
    <property type="entry name" value="SIGMA54FCT"/>
</dbReference>
<accession>A0A6N7RMC9</accession>
<evidence type="ECO:0000256" key="2">
    <source>
        <dbReference type="ARBA" id="ARBA00022478"/>
    </source>
</evidence>
<evidence type="ECO:0000259" key="10">
    <source>
        <dbReference type="Pfam" id="PF04552"/>
    </source>
</evidence>
<feature type="region of interest" description="Disordered" evidence="9">
    <location>
        <begin position="1"/>
        <end position="27"/>
    </location>
</feature>
<evidence type="ECO:0000256" key="8">
    <source>
        <dbReference type="ARBA" id="ARBA00023163"/>
    </source>
</evidence>
<evidence type="ECO:0000259" key="11">
    <source>
        <dbReference type="Pfam" id="PF04963"/>
    </source>
</evidence>
<protein>
    <submittedName>
        <fullName evidence="12">RNA polymerase factor sigma-54</fullName>
    </submittedName>
</protein>
<keyword evidence="8" id="KW-0804">Transcription</keyword>
<evidence type="ECO:0000256" key="7">
    <source>
        <dbReference type="ARBA" id="ARBA00023125"/>
    </source>
</evidence>
<dbReference type="PROSITE" id="PS00717">
    <property type="entry name" value="SIGMA54_1"/>
    <property type="match status" value="1"/>
</dbReference>
<name>A0A6N7RMC9_9ACTN</name>
<dbReference type="InterPro" id="IPR007046">
    <property type="entry name" value="RNA_pol_sigma_54_core-bd"/>
</dbReference>
<evidence type="ECO:0000256" key="4">
    <source>
        <dbReference type="ARBA" id="ARBA00022695"/>
    </source>
</evidence>
<evidence type="ECO:0000313" key="13">
    <source>
        <dbReference type="Proteomes" id="UP000438093"/>
    </source>
</evidence>